<evidence type="ECO:0000259" key="3">
    <source>
        <dbReference type="SMART" id="SM00642"/>
    </source>
</evidence>
<dbReference type="InterPro" id="IPR013780">
    <property type="entry name" value="Glyco_hydro_b"/>
</dbReference>
<dbReference type="Proteomes" id="UP000051012">
    <property type="component" value="Unassembled WGS sequence"/>
</dbReference>
<dbReference type="InterPro" id="IPR006047">
    <property type="entry name" value="GH13_cat_dom"/>
</dbReference>
<reference evidence="4 5" key="1">
    <citation type="journal article" date="2015" name="Microbiome">
        <title>Genomic resolution of linkages in carbon, nitrogen, and sulfur cycling among widespread estuary sediment bacteria.</title>
        <authorList>
            <person name="Baker B.J."/>
            <person name="Lazar C.S."/>
            <person name="Teske A.P."/>
            <person name="Dick G.J."/>
        </authorList>
    </citation>
    <scope>NUCLEOTIDE SEQUENCE [LARGE SCALE GENOMIC DNA]</scope>
    <source>
        <strain evidence="4">DG_78</strain>
    </source>
</reference>
<dbReference type="InterPro" id="IPR045857">
    <property type="entry name" value="O16G_dom_2"/>
</dbReference>
<evidence type="ECO:0000256" key="2">
    <source>
        <dbReference type="ARBA" id="ARBA00023295"/>
    </source>
</evidence>
<dbReference type="AlphaFoldDB" id="A0A0S7YEI1"/>
<comment type="caution">
    <text evidence="4">The sequence shown here is derived from an EMBL/GenBank/DDBJ whole genome shotgun (WGS) entry which is preliminary data.</text>
</comment>
<dbReference type="GO" id="GO:0005975">
    <property type="term" value="P:carbohydrate metabolic process"/>
    <property type="evidence" value="ECO:0007669"/>
    <property type="project" value="InterPro"/>
</dbReference>
<dbReference type="CDD" id="cd02857">
    <property type="entry name" value="E_set_CDase_PDE_N"/>
    <property type="match status" value="1"/>
</dbReference>
<feature type="domain" description="Glycosyl hydrolase family 13 catalytic" evidence="3">
    <location>
        <begin position="130"/>
        <end position="477"/>
    </location>
</feature>
<dbReference type="Pfam" id="PF00128">
    <property type="entry name" value="Alpha-amylase"/>
    <property type="match status" value="1"/>
</dbReference>
<proteinExistence type="predicted"/>
<sequence length="561" mass="64201">MTRLVNIVITSLCWIQLVRAIDVNAVFHNPNDILYVNPVAGQITLKTKRGSVIKADIVIDSQSVNMEIIHQEEQFEYFVANLNRFDTTLTYHFILRSAQDTIKFPVSGTFKAKAPLFETPRWASGKTYYTIFPDGFYNGNLTNDPLNKLTWGEKPENWRPYGGDLPGIRQKIAYIDSLNPDIILLQPIFSALSNHKLDPIDYMTLDPSFGDTLDLKTLIDEVHKKDKRIVLNVTFTHTGNDFPVFTDIVNKGALSKYVDWYIIDEIPITTSPPNYECWRSDYRFPKLNLHNSEVINYLISYLDYWKRFGFDGFYIGESKTIDADFVKIVRQHLKSKYPDILLLGSGSLPVKGEGFDGCPNWALTDLIIKYFIQNTITTSEFDSSLRNLLFFNPPQSNCINQITLSTNDRRICHIAKGSIVKNLFAFIFTFCGSPVIVYGDEVGMSESARLNLGSFTWDTEAQNRELLNEIKELIKIRKTNPQISQKHFFTLYVNDINKVYAYDRGGLIVVLNSSDAQSFVRVPAWDGVYIDLLSGEKLIADSQVLRLSIDPKSYRILRRET</sequence>
<dbReference type="InterPro" id="IPR013783">
    <property type="entry name" value="Ig-like_fold"/>
</dbReference>
<dbReference type="Pfam" id="PF02903">
    <property type="entry name" value="Alpha-amylase_N"/>
    <property type="match status" value="1"/>
</dbReference>
<keyword evidence="2" id="KW-0326">Glycosidase</keyword>
<dbReference type="Gene3D" id="3.20.20.80">
    <property type="entry name" value="Glycosidases"/>
    <property type="match status" value="1"/>
</dbReference>
<keyword evidence="1" id="KW-0378">Hydrolase</keyword>
<dbReference type="Gene3D" id="2.60.40.1180">
    <property type="entry name" value="Golgi alpha-mannosidase II"/>
    <property type="match status" value="1"/>
</dbReference>
<dbReference type="Gene3D" id="3.90.400.10">
    <property type="entry name" value="Oligo-1,6-glucosidase, Domain 2"/>
    <property type="match status" value="1"/>
</dbReference>
<evidence type="ECO:0000256" key="1">
    <source>
        <dbReference type="ARBA" id="ARBA00022801"/>
    </source>
</evidence>
<dbReference type="SUPFAM" id="SSF81296">
    <property type="entry name" value="E set domains"/>
    <property type="match status" value="1"/>
</dbReference>
<dbReference type="Gene3D" id="2.60.40.10">
    <property type="entry name" value="Immunoglobulins"/>
    <property type="match status" value="1"/>
</dbReference>
<dbReference type="PANTHER" id="PTHR10357:SF210">
    <property type="entry name" value="MALTODEXTRIN GLUCOSIDASE"/>
    <property type="match status" value="1"/>
</dbReference>
<dbReference type="PANTHER" id="PTHR10357">
    <property type="entry name" value="ALPHA-AMYLASE FAMILY MEMBER"/>
    <property type="match status" value="1"/>
</dbReference>
<dbReference type="GO" id="GO:0004553">
    <property type="term" value="F:hydrolase activity, hydrolyzing O-glycosyl compounds"/>
    <property type="evidence" value="ECO:0007669"/>
    <property type="project" value="InterPro"/>
</dbReference>
<name>A0A0S7YEI1_UNCT6</name>
<dbReference type="SMART" id="SM00642">
    <property type="entry name" value="Aamy"/>
    <property type="match status" value="1"/>
</dbReference>
<gene>
    <name evidence="4" type="ORF">AMJ52_04135</name>
</gene>
<dbReference type="SUPFAM" id="SSF51011">
    <property type="entry name" value="Glycosyl hydrolase domain"/>
    <property type="match status" value="1"/>
</dbReference>
<dbReference type="SUPFAM" id="SSF51445">
    <property type="entry name" value="(Trans)glycosidases"/>
    <property type="match status" value="1"/>
</dbReference>
<evidence type="ECO:0000313" key="5">
    <source>
        <dbReference type="Proteomes" id="UP000051012"/>
    </source>
</evidence>
<dbReference type="InterPro" id="IPR017853">
    <property type="entry name" value="GH"/>
</dbReference>
<dbReference type="EMBL" id="LJNI01000039">
    <property type="protein sequence ID" value="KPJ73175.1"/>
    <property type="molecule type" value="Genomic_DNA"/>
</dbReference>
<dbReference type="InterPro" id="IPR014756">
    <property type="entry name" value="Ig_E-set"/>
</dbReference>
<evidence type="ECO:0000313" key="4">
    <source>
        <dbReference type="EMBL" id="KPJ73175.1"/>
    </source>
</evidence>
<protein>
    <recommendedName>
        <fullName evidence="3">Glycosyl hydrolase family 13 catalytic domain-containing protein</fullName>
    </recommendedName>
</protein>
<accession>A0A0S7YEI1</accession>
<organism evidence="4 5">
    <name type="scientific">candidate division TA06 bacterium DG_78</name>
    <dbReference type="NCBI Taxonomy" id="1703772"/>
    <lineage>
        <taxon>Bacteria</taxon>
        <taxon>Bacteria division TA06</taxon>
    </lineage>
</organism>
<dbReference type="InterPro" id="IPR004185">
    <property type="entry name" value="Glyco_hydro_13_lg-like_dom"/>
</dbReference>